<name>H7EPG6_9SPIR</name>
<keyword evidence="9 10" id="KW-0742">SOS response</keyword>
<keyword evidence="7 9" id="KW-0067">ATP-binding</keyword>
<dbReference type="GO" id="GO:0005524">
    <property type="term" value="F:ATP binding"/>
    <property type="evidence" value="ECO:0007669"/>
    <property type="project" value="UniProtKB-UniRule"/>
</dbReference>
<dbReference type="InterPro" id="IPR018078">
    <property type="entry name" value="DNA-binding_RecF_CS"/>
</dbReference>
<comment type="caution">
    <text evidence="12">The sequence shown here is derived from an EMBL/GenBank/DDBJ whole genome shotgun (WGS) entry which is preliminary data.</text>
</comment>
<dbReference type="InterPro" id="IPR027417">
    <property type="entry name" value="P-loop_NTPase"/>
</dbReference>
<dbReference type="Proteomes" id="UP000003571">
    <property type="component" value="Unassembled WGS sequence"/>
</dbReference>
<evidence type="ECO:0000256" key="1">
    <source>
        <dbReference type="ARBA" id="ARBA00004496"/>
    </source>
</evidence>
<dbReference type="GO" id="GO:0005737">
    <property type="term" value="C:cytoplasm"/>
    <property type="evidence" value="ECO:0007669"/>
    <property type="project" value="UniProtKB-SubCell"/>
</dbReference>
<dbReference type="InterPro" id="IPR001238">
    <property type="entry name" value="DNA-binding_RecF"/>
</dbReference>
<evidence type="ECO:0000313" key="13">
    <source>
        <dbReference type="Proteomes" id="UP000003571"/>
    </source>
</evidence>
<dbReference type="AlphaFoldDB" id="H7EPG6"/>
<keyword evidence="9 10" id="KW-0227">DNA damage</keyword>
<dbReference type="Gene3D" id="1.20.1050.90">
    <property type="entry name" value="RecF/RecN/SMC, N-terminal domain"/>
    <property type="match status" value="1"/>
</dbReference>
<gene>
    <name evidence="9" type="primary">recF</name>
    <name evidence="12" type="ORF">TresaDRAFT_0461</name>
</gene>
<comment type="subcellular location">
    <subcellularLocation>
        <location evidence="1 9 10">Cytoplasm</location>
    </subcellularLocation>
</comment>
<keyword evidence="5 9" id="KW-0235">DNA replication</keyword>
<evidence type="ECO:0000256" key="3">
    <source>
        <dbReference type="ARBA" id="ARBA00020170"/>
    </source>
</evidence>
<dbReference type="InterPro" id="IPR042174">
    <property type="entry name" value="RecF_2"/>
</dbReference>
<sequence length="367" mass="41415">MPLLSVSYANFRNIKDDMLHLNAKEIFFVGENGQGKSNLLESIYILAYGSSFRTRSDAELVKNGADAFGLKTLFSRNGDSADSVFVSYEKGGGGKKKIVKNGKTLRDRRDLITTMPCVLFCHDDLSFAVGEPERRRFFVDQCLAMYDLMYLDVVRNYAKVLKSRNQVLKESRADMLDVFDQQLCEFGVQIQKMRGDAIFKFNQIFGGLYERITGISGVSIKYSPSWKTGSGAPPSASDALSMLGARRADDMRMQTTMSGPHRDRIRFVRGGADFVPTASTGQRRLLAILLRVAQAIFFTQATERLPILLMDDVLLELDPEKRQSVTSLLPDYEQLFCTFLPGEPFERYARSTTKVYHIKDGSWSDIR</sequence>
<evidence type="ECO:0000313" key="12">
    <source>
        <dbReference type="EMBL" id="EIC00367.1"/>
    </source>
</evidence>
<dbReference type="Pfam" id="PF02463">
    <property type="entry name" value="SMC_N"/>
    <property type="match status" value="1"/>
</dbReference>
<dbReference type="PANTHER" id="PTHR32182">
    <property type="entry name" value="DNA REPLICATION AND REPAIR PROTEIN RECF"/>
    <property type="match status" value="1"/>
</dbReference>
<dbReference type="PANTHER" id="PTHR32182:SF0">
    <property type="entry name" value="DNA REPLICATION AND REPAIR PROTEIN RECF"/>
    <property type="match status" value="1"/>
</dbReference>
<dbReference type="GO" id="GO:0006302">
    <property type="term" value="P:double-strand break repair"/>
    <property type="evidence" value="ECO:0007669"/>
    <property type="project" value="TreeGrafter"/>
</dbReference>
<feature type="binding site" evidence="9">
    <location>
        <begin position="30"/>
        <end position="37"/>
    </location>
    <ligand>
        <name>ATP</name>
        <dbReference type="ChEBI" id="CHEBI:30616"/>
    </ligand>
</feature>
<dbReference type="STRING" id="907348.TresaDRAFT_0461"/>
<dbReference type="GO" id="GO:0003697">
    <property type="term" value="F:single-stranded DNA binding"/>
    <property type="evidence" value="ECO:0007669"/>
    <property type="project" value="UniProtKB-UniRule"/>
</dbReference>
<dbReference type="HAMAP" id="MF_00365">
    <property type="entry name" value="RecF"/>
    <property type="match status" value="1"/>
</dbReference>
<dbReference type="OrthoDB" id="9803889at2"/>
<dbReference type="GO" id="GO:0009432">
    <property type="term" value="P:SOS response"/>
    <property type="evidence" value="ECO:0007669"/>
    <property type="project" value="UniProtKB-UniRule"/>
</dbReference>
<evidence type="ECO:0000256" key="4">
    <source>
        <dbReference type="ARBA" id="ARBA00022490"/>
    </source>
</evidence>
<dbReference type="GO" id="GO:0000731">
    <property type="term" value="P:DNA synthesis involved in DNA repair"/>
    <property type="evidence" value="ECO:0007669"/>
    <property type="project" value="TreeGrafter"/>
</dbReference>
<protein>
    <recommendedName>
        <fullName evidence="3 9">DNA replication and repair protein RecF</fullName>
    </recommendedName>
</protein>
<reference evidence="12 13" key="1">
    <citation type="submission" date="2011-09" db="EMBL/GenBank/DDBJ databases">
        <title>The draft genome of Treponema saccharophilum DSM 2985.</title>
        <authorList>
            <consortium name="US DOE Joint Genome Institute (JGI-PGF)"/>
            <person name="Lucas S."/>
            <person name="Copeland A."/>
            <person name="Lapidus A."/>
            <person name="Glavina del Rio T."/>
            <person name="Dalin E."/>
            <person name="Tice H."/>
            <person name="Bruce D."/>
            <person name="Goodwin L."/>
            <person name="Pitluck S."/>
            <person name="Peters L."/>
            <person name="Kyrpides N."/>
            <person name="Mavromatis K."/>
            <person name="Ivanova N."/>
            <person name="Markowitz V."/>
            <person name="Cheng J.-F."/>
            <person name="Hugenholtz P."/>
            <person name="Woyke T."/>
            <person name="Wu D."/>
            <person name="Gronow S."/>
            <person name="Wellnitz S."/>
            <person name="Brambilla E."/>
            <person name="Klenk H.-P."/>
            <person name="Eisen J.A."/>
        </authorList>
    </citation>
    <scope>NUCLEOTIDE SEQUENCE [LARGE SCALE GENOMIC DNA]</scope>
    <source>
        <strain evidence="12 13">DSM 2985</strain>
    </source>
</reference>
<comment type="function">
    <text evidence="9 10">The RecF protein is involved in DNA metabolism; it is required for DNA replication and normal SOS inducibility. RecF binds preferentially to single-stranded, linear DNA. It also seems to bind ATP.</text>
</comment>
<dbReference type="eggNOG" id="COG1195">
    <property type="taxonomic scope" value="Bacteria"/>
</dbReference>
<evidence type="ECO:0000256" key="5">
    <source>
        <dbReference type="ARBA" id="ARBA00022705"/>
    </source>
</evidence>
<proteinExistence type="inferred from homology"/>
<feature type="domain" description="RecF/RecN/SMC N-terminal" evidence="11">
    <location>
        <begin position="6"/>
        <end position="360"/>
    </location>
</feature>
<dbReference type="PATRIC" id="fig|907348.3.peg.2867"/>
<keyword evidence="9 10" id="KW-0234">DNA repair</keyword>
<keyword evidence="13" id="KW-1185">Reference proteome</keyword>
<evidence type="ECO:0000256" key="2">
    <source>
        <dbReference type="ARBA" id="ARBA00008016"/>
    </source>
</evidence>
<dbReference type="EMBL" id="AGRW01000055">
    <property type="protein sequence ID" value="EIC00367.1"/>
    <property type="molecule type" value="Genomic_DNA"/>
</dbReference>
<dbReference type="GO" id="GO:0006260">
    <property type="term" value="P:DNA replication"/>
    <property type="evidence" value="ECO:0007669"/>
    <property type="project" value="UniProtKB-UniRule"/>
</dbReference>
<dbReference type="SUPFAM" id="SSF52540">
    <property type="entry name" value="P-loop containing nucleoside triphosphate hydrolases"/>
    <property type="match status" value="1"/>
</dbReference>
<accession>H7EPG6</accession>
<organism evidence="12 13">
    <name type="scientific">Treponema saccharophilum DSM 2985</name>
    <dbReference type="NCBI Taxonomy" id="907348"/>
    <lineage>
        <taxon>Bacteria</taxon>
        <taxon>Pseudomonadati</taxon>
        <taxon>Spirochaetota</taxon>
        <taxon>Spirochaetia</taxon>
        <taxon>Spirochaetales</taxon>
        <taxon>Treponemataceae</taxon>
        <taxon>Treponema</taxon>
    </lineage>
</organism>
<evidence type="ECO:0000259" key="11">
    <source>
        <dbReference type="Pfam" id="PF02463"/>
    </source>
</evidence>
<evidence type="ECO:0000256" key="8">
    <source>
        <dbReference type="ARBA" id="ARBA00023125"/>
    </source>
</evidence>
<evidence type="ECO:0000256" key="7">
    <source>
        <dbReference type="ARBA" id="ARBA00022840"/>
    </source>
</evidence>
<evidence type="ECO:0000256" key="10">
    <source>
        <dbReference type="RuleBase" id="RU000578"/>
    </source>
</evidence>
<keyword evidence="8 9" id="KW-0238">DNA-binding</keyword>
<dbReference type="RefSeq" id="WP_002706522.1">
    <property type="nucleotide sequence ID" value="NZ_AGRW01000055.1"/>
</dbReference>
<dbReference type="NCBIfam" id="TIGR00611">
    <property type="entry name" value="recf"/>
    <property type="match status" value="1"/>
</dbReference>
<dbReference type="PROSITE" id="PS00618">
    <property type="entry name" value="RECF_2"/>
    <property type="match status" value="1"/>
</dbReference>
<dbReference type="Gene3D" id="3.40.50.300">
    <property type="entry name" value="P-loop containing nucleotide triphosphate hydrolases"/>
    <property type="match status" value="1"/>
</dbReference>
<dbReference type="InterPro" id="IPR003395">
    <property type="entry name" value="RecF/RecN/SMC_N"/>
</dbReference>
<evidence type="ECO:0000256" key="6">
    <source>
        <dbReference type="ARBA" id="ARBA00022741"/>
    </source>
</evidence>
<comment type="similarity">
    <text evidence="2 9 10">Belongs to the RecF family.</text>
</comment>
<keyword evidence="6 9" id="KW-0547">Nucleotide-binding</keyword>
<keyword evidence="4 9" id="KW-0963">Cytoplasm</keyword>
<evidence type="ECO:0000256" key="9">
    <source>
        <dbReference type="HAMAP-Rule" id="MF_00365"/>
    </source>
</evidence>